<reference evidence="3" key="1">
    <citation type="submission" date="2011-04" db="EMBL/GenBank/DDBJ databases">
        <title>Genome sequence of Solibacillus silvestris StLB046.</title>
        <authorList>
            <person name="Morohoshi T."/>
            <person name="Someya N."/>
            <person name="Ikeda T."/>
        </authorList>
    </citation>
    <scope>NUCLEOTIDE SEQUENCE [LARGE SCALE GENOMIC DNA]</scope>
    <source>
        <strain evidence="3">StLB046</strain>
    </source>
</reference>
<accession>F2F313</accession>
<reference evidence="2 3" key="2">
    <citation type="journal article" date="2012" name="J. Biosci. Bioeng.">
        <title>Complete genome sequence and characterization of the N-acylhomoserine lactone-degrading gene of the potato leaf-associated Solibacillus silvestris.</title>
        <authorList>
            <person name="Morohoshi T."/>
            <person name="Tominaga Y."/>
            <person name="Someya N."/>
            <person name="Ikeda T."/>
        </authorList>
    </citation>
    <scope>NUCLEOTIDE SEQUENCE [LARGE SCALE GENOMIC DNA]</scope>
    <source>
        <strain evidence="2 3">StLB046</strain>
    </source>
</reference>
<dbReference type="InterPro" id="IPR058355">
    <property type="entry name" value="DUF8042"/>
</dbReference>
<evidence type="ECO:0000313" key="2">
    <source>
        <dbReference type="EMBL" id="BAK17701.1"/>
    </source>
</evidence>
<dbReference type="EMBL" id="AP012157">
    <property type="protein sequence ID" value="BAK17701.1"/>
    <property type="molecule type" value="Genomic_DNA"/>
</dbReference>
<dbReference type="STRING" id="1002809.SSIL_3278"/>
<evidence type="ECO:0000313" key="3">
    <source>
        <dbReference type="Proteomes" id="UP000006691"/>
    </source>
</evidence>
<protein>
    <recommendedName>
        <fullName evidence="1">DUF8042 domain-containing protein</fullName>
    </recommendedName>
</protein>
<dbReference type="Proteomes" id="UP000006691">
    <property type="component" value="Chromosome"/>
</dbReference>
<dbReference type="Pfam" id="PF26154">
    <property type="entry name" value="DUF8042"/>
    <property type="match status" value="1"/>
</dbReference>
<organism evidence="2 3">
    <name type="scientific">Solibacillus silvestris (strain StLB046)</name>
    <name type="common">Bacillus silvestris</name>
    <dbReference type="NCBI Taxonomy" id="1002809"/>
    <lineage>
        <taxon>Bacteria</taxon>
        <taxon>Bacillati</taxon>
        <taxon>Bacillota</taxon>
        <taxon>Bacilli</taxon>
        <taxon>Bacillales</taxon>
        <taxon>Caryophanaceae</taxon>
        <taxon>Solibacillus</taxon>
    </lineage>
</organism>
<evidence type="ECO:0000259" key="1">
    <source>
        <dbReference type="Pfam" id="PF26154"/>
    </source>
</evidence>
<dbReference type="PATRIC" id="fig|1002809.3.peg.3313"/>
<dbReference type="KEGG" id="siv:SSIL_3278"/>
<sequence length="113" mass="13289">MDYNEILIEYTDYVKRVPQGCVFIADSLREDRIDDALKAIHDFSEGVLWLSHISQLLQKENINVALNIQKIQQYLIEINEGLMKQDYVVVADMFEYEVEPFFSEMIVLDIKVQ</sequence>
<dbReference type="HOGENOM" id="CLU_165982_0_0_9"/>
<feature type="domain" description="DUF8042" evidence="1">
    <location>
        <begin position="2"/>
        <end position="103"/>
    </location>
</feature>
<dbReference type="eggNOG" id="ENOG50333Q2">
    <property type="taxonomic scope" value="Bacteria"/>
</dbReference>
<gene>
    <name evidence="2" type="ordered locus">SSIL_3278</name>
</gene>
<keyword evidence="3" id="KW-1185">Reference proteome</keyword>
<dbReference type="AlphaFoldDB" id="F2F313"/>
<dbReference type="RefSeq" id="WP_014824646.1">
    <property type="nucleotide sequence ID" value="NC_018065.1"/>
</dbReference>
<name>F2F313_SOLSS</name>
<proteinExistence type="predicted"/>